<evidence type="ECO:0000256" key="7">
    <source>
        <dbReference type="ARBA" id="ARBA00022517"/>
    </source>
</evidence>
<dbReference type="EMBL" id="CAXITT010000389">
    <property type="protein sequence ID" value="CAL1540581.1"/>
    <property type="molecule type" value="Genomic_DNA"/>
</dbReference>
<evidence type="ECO:0000256" key="12">
    <source>
        <dbReference type="ARBA" id="ARBA00023242"/>
    </source>
</evidence>
<dbReference type="PANTHER" id="PTHR13557">
    <property type="entry name" value="COILED-COIL DOMAIN-CONTAINING PROTEIN 86"/>
    <property type="match status" value="1"/>
</dbReference>
<sequence>MEITEHAGLGTRLKISKNTQNTVVKIPQEIPRGRPKSGRVWKTVRKERFSTIKKDKMFKTSWDKKVSLRDEKKRLKELQEHLKTEKDREKQLRRERMEANKKRKLENQRKSEIVQPIKNTAKIKRMKKKQLRSIETR</sequence>
<evidence type="ECO:0000256" key="8">
    <source>
        <dbReference type="ARBA" id="ARBA00022552"/>
    </source>
</evidence>
<organism evidence="15 16">
    <name type="scientific">Lymnaea stagnalis</name>
    <name type="common">Great pond snail</name>
    <name type="synonym">Helix stagnalis</name>
    <dbReference type="NCBI Taxonomy" id="6523"/>
    <lineage>
        <taxon>Eukaryota</taxon>
        <taxon>Metazoa</taxon>
        <taxon>Spiralia</taxon>
        <taxon>Lophotrochozoa</taxon>
        <taxon>Mollusca</taxon>
        <taxon>Gastropoda</taxon>
        <taxon>Heterobranchia</taxon>
        <taxon>Euthyneura</taxon>
        <taxon>Panpulmonata</taxon>
        <taxon>Hygrophila</taxon>
        <taxon>Lymnaeoidea</taxon>
        <taxon>Lymnaeidae</taxon>
        <taxon>Lymnaea</taxon>
    </lineage>
</organism>
<evidence type="ECO:0000256" key="10">
    <source>
        <dbReference type="ARBA" id="ARBA00022934"/>
    </source>
</evidence>
<evidence type="ECO:0000256" key="4">
    <source>
        <dbReference type="ARBA" id="ARBA00007869"/>
    </source>
</evidence>
<protein>
    <recommendedName>
        <fullName evidence="5">Coiled-coil domain-containing protein 86</fullName>
    </recommendedName>
</protein>
<evidence type="ECO:0000256" key="3">
    <source>
        <dbReference type="ARBA" id="ARBA00004604"/>
    </source>
</evidence>
<feature type="compositionally biased region" description="Basic and acidic residues" evidence="14">
    <location>
        <begin position="81"/>
        <end position="112"/>
    </location>
</feature>
<keyword evidence="6" id="KW-0158">Chromosome</keyword>
<accession>A0AAV2I1P2</accession>
<comment type="caution">
    <text evidence="15">The sequence shown here is derived from an EMBL/GenBank/DDBJ whole genome shotgun (WGS) entry which is preliminary data.</text>
</comment>
<keyword evidence="9" id="KW-0597">Phosphoprotein</keyword>
<evidence type="ECO:0000313" key="16">
    <source>
        <dbReference type="Proteomes" id="UP001497497"/>
    </source>
</evidence>
<evidence type="ECO:0000256" key="1">
    <source>
        <dbReference type="ARBA" id="ARBA00004090"/>
    </source>
</evidence>
<reference evidence="15 16" key="1">
    <citation type="submission" date="2024-04" db="EMBL/GenBank/DDBJ databases">
        <authorList>
            <consortium name="Genoscope - CEA"/>
            <person name="William W."/>
        </authorList>
    </citation>
    <scope>NUCLEOTIDE SEQUENCE [LARGE SCALE GENOMIC DNA]</scope>
</reference>
<evidence type="ECO:0000256" key="5">
    <source>
        <dbReference type="ARBA" id="ARBA00016738"/>
    </source>
</evidence>
<comment type="function">
    <text evidence="1">Involved in nucleolar integrity and required for processing of the pre-rRNA for the 60S ribosome subunit.</text>
</comment>
<evidence type="ECO:0000256" key="14">
    <source>
        <dbReference type="SAM" id="MobiDB-lite"/>
    </source>
</evidence>
<evidence type="ECO:0000256" key="6">
    <source>
        <dbReference type="ARBA" id="ARBA00022454"/>
    </source>
</evidence>
<evidence type="ECO:0000256" key="9">
    <source>
        <dbReference type="ARBA" id="ARBA00022553"/>
    </source>
</evidence>
<keyword evidence="11" id="KW-0175">Coiled coil</keyword>
<keyword evidence="8" id="KW-0698">rRNA processing</keyword>
<proteinExistence type="inferred from homology"/>
<evidence type="ECO:0000256" key="11">
    <source>
        <dbReference type="ARBA" id="ARBA00023054"/>
    </source>
</evidence>
<keyword evidence="16" id="KW-1185">Reference proteome</keyword>
<gene>
    <name evidence="15" type="ORF">GSLYS_00014230001</name>
</gene>
<keyword evidence="7" id="KW-0690">Ribosome biogenesis</keyword>
<dbReference type="PANTHER" id="PTHR13557:SF1">
    <property type="entry name" value="COILED-COIL DOMAIN-CONTAINING PROTEIN 86"/>
    <property type="match status" value="1"/>
</dbReference>
<evidence type="ECO:0000313" key="15">
    <source>
        <dbReference type="EMBL" id="CAL1540581.1"/>
    </source>
</evidence>
<evidence type="ECO:0000256" key="2">
    <source>
        <dbReference type="ARBA" id="ARBA00004286"/>
    </source>
</evidence>
<comment type="similarity">
    <text evidence="4">Belongs to the CGR1 family.</text>
</comment>
<dbReference type="GO" id="GO:0005694">
    <property type="term" value="C:chromosome"/>
    <property type="evidence" value="ECO:0007669"/>
    <property type="project" value="UniProtKB-SubCell"/>
</dbReference>
<dbReference type="InterPro" id="IPR005579">
    <property type="entry name" value="Cgr1-like"/>
</dbReference>
<comment type="function">
    <text evidence="13">Required for proper chromosome segregation during mitosis and error-free mitotic progression.</text>
</comment>
<dbReference type="InterPro" id="IPR026570">
    <property type="entry name" value="CCDC86"/>
</dbReference>
<feature type="compositionally biased region" description="Basic residues" evidence="14">
    <location>
        <begin position="121"/>
        <end position="131"/>
    </location>
</feature>
<dbReference type="Proteomes" id="UP001497497">
    <property type="component" value="Unassembled WGS sequence"/>
</dbReference>
<dbReference type="GO" id="GO:0006364">
    <property type="term" value="P:rRNA processing"/>
    <property type="evidence" value="ECO:0007669"/>
    <property type="project" value="UniProtKB-KW"/>
</dbReference>
<name>A0AAV2I1P2_LYMST</name>
<evidence type="ECO:0000256" key="13">
    <source>
        <dbReference type="ARBA" id="ARBA00093307"/>
    </source>
</evidence>
<keyword evidence="12" id="KW-0539">Nucleus</keyword>
<dbReference type="AlphaFoldDB" id="A0AAV2I1P2"/>
<feature type="region of interest" description="Disordered" evidence="14">
    <location>
        <begin position="81"/>
        <end position="137"/>
    </location>
</feature>
<dbReference type="Pfam" id="PF03879">
    <property type="entry name" value="Cgr1"/>
    <property type="match status" value="1"/>
</dbReference>
<keyword evidence="10" id="KW-0164">Citrullination</keyword>
<dbReference type="GO" id="GO:0005730">
    <property type="term" value="C:nucleolus"/>
    <property type="evidence" value="ECO:0007669"/>
    <property type="project" value="UniProtKB-SubCell"/>
</dbReference>
<comment type="subcellular location">
    <subcellularLocation>
        <location evidence="2">Chromosome</location>
    </subcellularLocation>
    <subcellularLocation>
        <location evidence="3">Nucleus</location>
        <location evidence="3">Nucleolus</location>
    </subcellularLocation>
</comment>